<feature type="region of interest" description="Disordered" evidence="1">
    <location>
        <begin position="28"/>
        <end position="56"/>
    </location>
</feature>
<name>A0A2G9U4I3_TELCI</name>
<keyword evidence="3" id="KW-1185">Reference proteome</keyword>
<organism evidence="2 3">
    <name type="scientific">Teladorsagia circumcincta</name>
    <name type="common">Brown stomach worm</name>
    <name type="synonym">Ostertagia circumcincta</name>
    <dbReference type="NCBI Taxonomy" id="45464"/>
    <lineage>
        <taxon>Eukaryota</taxon>
        <taxon>Metazoa</taxon>
        <taxon>Ecdysozoa</taxon>
        <taxon>Nematoda</taxon>
        <taxon>Chromadorea</taxon>
        <taxon>Rhabditida</taxon>
        <taxon>Rhabditina</taxon>
        <taxon>Rhabditomorpha</taxon>
        <taxon>Strongyloidea</taxon>
        <taxon>Trichostrongylidae</taxon>
        <taxon>Teladorsagia</taxon>
    </lineage>
</organism>
<dbReference type="AlphaFoldDB" id="A0A2G9U4I3"/>
<protein>
    <submittedName>
        <fullName evidence="2">Uncharacterized protein</fullName>
    </submittedName>
</protein>
<gene>
    <name evidence="2" type="ORF">TELCIR_13186</name>
</gene>
<sequence length="56" mass="6248">MRDSFADLVMEKHEMMALGINSEWTPLQGEEAKLLPPKPLSPKPVTPKPPPTPIKK</sequence>
<accession>A0A2G9U4I3</accession>
<dbReference type="EMBL" id="KZ349255">
    <property type="protein sequence ID" value="PIO65157.1"/>
    <property type="molecule type" value="Genomic_DNA"/>
</dbReference>
<proteinExistence type="predicted"/>
<evidence type="ECO:0000313" key="2">
    <source>
        <dbReference type="EMBL" id="PIO65157.1"/>
    </source>
</evidence>
<dbReference type="Proteomes" id="UP000230423">
    <property type="component" value="Unassembled WGS sequence"/>
</dbReference>
<reference evidence="2 3" key="1">
    <citation type="submission" date="2015-09" db="EMBL/GenBank/DDBJ databases">
        <title>Draft genome of the parasitic nematode Teladorsagia circumcincta isolate WARC Sus (inbred).</title>
        <authorList>
            <person name="Mitreva M."/>
        </authorList>
    </citation>
    <scope>NUCLEOTIDE SEQUENCE [LARGE SCALE GENOMIC DNA]</scope>
    <source>
        <strain evidence="2 3">S</strain>
    </source>
</reference>
<evidence type="ECO:0000313" key="3">
    <source>
        <dbReference type="Proteomes" id="UP000230423"/>
    </source>
</evidence>
<feature type="compositionally biased region" description="Pro residues" evidence="1">
    <location>
        <begin position="36"/>
        <end position="56"/>
    </location>
</feature>
<evidence type="ECO:0000256" key="1">
    <source>
        <dbReference type="SAM" id="MobiDB-lite"/>
    </source>
</evidence>